<dbReference type="RefSeq" id="XP_025347908.1">
    <property type="nucleotide sequence ID" value="XM_025494308.1"/>
</dbReference>
<dbReference type="AlphaFoldDB" id="A0A316U7D5"/>
<proteinExistence type="predicted"/>
<dbReference type="GeneID" id="37016042"/>
<feature type="compositionally biased region" description="Pro residues" evidence="1">
    <location>
        <begin position="13"/>
        <end position="26"/>
    </location>
</feature>
<evidence type="ECO:0000313" key="3">
    <source>
        <dbReference type="Proteomes" id="UP000245942"/>
    </source>
</evidence>
<evidence type="ECO:0000313" key="2">
    <source>
        <dbReference type="EMBL" id="PWN20748.1"/>
    </source>
</evidence>
<dbReference type="Proteomes" id="UP000245942">
    <property type="component" value="Unassembled WGS sequence"/>
</dbReference>
<evidence type="ECO:0000256" key="1">
    <source>
        <dbReference type="SAM" id="MobiDB-lite"/>
    </source>
</evidence>
<keyword evidence="3" id="KW-1185">Reference proteome</keyword>
<name>A0A316U7D5_9BASI</name>
<protein>
    <submittedName>
        <fullName evidence="2">Uncharacterized protein</fullName>
    </submittedName>
</protein>
<gene>
    <name evidence="2" type="ORF">BCV69DRAFT_299226</name>
</gene>
<organism evidence="2 3">
    <name type="scientific">Pseudomicrostroma glucosiphilum</name>
    <dbReference type="NCBI Taxonomy" id="1684307"/>
    <lineage>
        <taxon>Eukaryota</taxon>
        <taxon>Fungi</taxon>
        <taxon>Dikarya</taxon>
        <taxon>Basidiomycota</taxon>
        <taxon>Ustilaginomycotina</taxon>
        <taxon>Exobasidiomycetes</taxon>
        <taxon>Microstromatales</taxon>
        <taxon>Microstromatales incertae sedis</taxon>
        <taxon>Pseudomicrostroma</taxon>
    </lineage>
</organism>
<accession>A0A316U7D5</accession>
<reference evidence="2 3" key="1">
    <citation type="journal article" date="2018" name="Mol. Biol. Evol.">
        <title>Broad Genomic Sampling Reveals a Smut Pathogenic Ancestry of the Fungal Clade Ustilaginomycotina.</title>
        <authorList>
            <person name="Kijpornyongpan T."/>
            <person name="Mondo S.J."/>
            <person name="Barry K."/>
            <person name="Sandor L."/>
            <person name="Lee J."/>
            <person name="Lipzen A."/>
            <person name="Pangilinan J."/>
            <person name="LaButti K."/>
            <person name="Hainaut M."/>
            <person name="Henrissat B."/>
            <person name="Grigoriev I.V."/>
            <person name="Spatafora J.W."/>
            <person name="Aime M.C."/>
        </authorList>
    </citation>
    <scope>NUCLEOTIDE SEQUENCE [LARGE SCALE GENOMIC DNA]</scope>
    <source>
        <strain evidence="2 3">MCA 4718</strain>
    </source>
</reference>
<dbReference type="EMBL" id="KZ819327">
    <property type="protein sequence ID" value="PWN20748.1"/>
    <property type="molecule type" value="Genomic_DNA"/>
</dbReference>
<sequence>MDPEIQEVHTPNLTPPQTPPRTPPKTPARISPALKGVSPGNRISPGLKGARSGRRKVSFADLGQAALSRNPSEAHRGASHRTGASSSPDKTIILWDSAENSGAFSSGTLRTLGFDTDTSLPDFPAYSPPAKGVWGKMKKMTRRVFGRKKTAKKTTVWSKVRKMARW</sequence>
<feature type="region of interest" description="Disordered" evidence="1">
    <location>
        <begin position="1"/>
        <end position="90"/>
    </location>
</feature>